<dbReference type="Pfam" id="PF08668">
    <property type="entry name" value="HDOD"/>
    <property type="match status" value="1"/>
</dbReference>
<name>A0A6M4M9U5_9ALTE</name>
<dbReference type="Gene3D" id="1.10.3210.10">
    <property type="entry name" value="Hypothetical protein af1432"/>
    <property type="match status" value="1"/>
</dbReference>
<keyword evidence="1" id="KW-0238">DNA-binding</keyword>
<feature type="domain" description="HDOD" evidence="3">
    <location>
        <begin position="342"/>
        <end position="538"/>
    </location>
</feature>
<sequence>MQYKGLFWSAILRSLLSLRRDIGLSDNGDDQVLSNLSDIEQGQFEDSYLNALLTQLCPVDQRTCIGKSLIGYFDFNKMGNLVVLLTACKNIEDALSILSVHYRDLFDANSQFEIADGTSDSLLISWREPGVGLMAQIQIYFLFTLFRHLAGRQFDFAQMSAPANPASSPASLLAPLSQAAILPDDQIKLLLDKKWLTQPSFYYSAQMKKMLEATLAAPETAPLKQQIRNAFLQASSPARIRAEWVASQLGQTESAFRRQLRQENISFSALLKDYIHDKSCQYLIAGEKTEDTAHLLGFSDRRSFERSFKEHAGISAGQVRQLGSRMRFQRGNSNLLDVVENLPPLPATIQSLLALDDEQMTLPRVVELVERDPIFQAHIMSKASRAIYGLAPQTLEQAIGRNLGLGNIKHLAVIFAAQQLLTTQCRFSNIQQLTDAMLLSQTIFSKLYSFAGVPEDDKEIVRQLILFGLLSLFLVFHEDCVIADGALTLWEQSQSLTQFNTALYDEFGLCLYGATSLMLLRWGFKNEVNQQLWKLCQMNSLPSSDLVHERILVSHNVAFTAMVFTNAANSEQRYPQLSPAELDTVDEILALWKAPAT</sequence>
<evidence type="ECO:0000313" key="4">
    <source>
        <dbReference type="EMBL" id="QJR79941.1"/>
    </source>
</evidence>
<evidence type="ECO:0000259" key="2">
    <source>
        <dbReference type="PROSITE" id="PS01124"/>
    </source>
</evidence>
<evidence type="ECO:0000259" key="3">
    <source>
        <dbReference type="PROSITE" id="PS51833"/>
    </source>
</evidence>
<dbReference type="Gene3D" id="1.10.10.60">
    <property type="entry name" value="Homeodomain-like"/>
    <property type="match status" value="1"/>
</dbReference>
<dbReference type="InterPro" id="IPR018060">
    <property type="entry name" value="HTH_AraC"/>
</dbReference>
<dbReference type="GO" id="GO:0000976">
    <property type="term" value="F:transcription cis-regulatory region binding"/>
    <property type="evidence" value="ECO:0007669"/>
    <property type="project" value="TreeGrafter"/>
</dbReference>
<gene>
    <name evidence="4" type="ORF">CA267_003640</name>
</gene>
<dbReference type="PANTHER" id="PTHR47894:SF1">
    <property type="entry name" value="HTH-TYPE TRANSCRIPTIONAL REGULATOR VQSM"/>
    <property type="match status" value="1"/>
</dbReference>
<dbReference type="SUPFAM" id="SSF109604">
    <property type="entry name" value="HD-domain/PDEase-like"/>
    <property type="match status" value="1"/>
</dbReference>
<proteinExistence type="predicted"/>
<evidence type="ECO:0000256" key="1">
    <source>
        <dbReference type="ARBA" id="ARBA00023125"/>
    </source>
</evidence>
<evidence type="ECO:0000313" key="5">
    <source>
        <dbReference type="Proteomes" id="UP000219285"/>
    </source>
</evidence>
<dbReference type="PANTHER" id="PTHR47894">
    <property type="entry name" value="HTH-TYPE TRANSCRIPTIONAL REGULATOR GADX"/>
    <property type="match status" value="1"/>
</dbReference>
<accession>A0A6M4M9U5</accession>
<organism evidence="4 5">
    <name type="scientific">Alteromonas pelagimontana</name>
    <dbReference type="NCBI Taxonomy" id="1858656"/>
    <lineage>
        <taxon>Bacteria</taxon>
        <taxon>Pseudomonadati</taxon>
        <taxon>Pseudomonadota</taxon>
        <taxon>Gammaproteobacteria</taxon>
        <taxon>Alteromonadales</taxon>
        <taxon>Alteromonadaceae</taxon>
        <taxon>Alteromonas/Salinimonas group</taxon>
        <taxon>Alteromonas</taxon>
    </lineage>
</organism>
<dbReference type="AlphaFoldDB" id="A0A6M4M9U5"/>
<dbReference type="Proteomes" id="UP000219285">
    <property type="component" value="Chromosome"/>
</dbReference>
<dbReference type="PROSITE" id="PS01124">
    <property type="entry name" value="HTH_ARAC_FAMILY_2"/>
    <property type="match status" value="1"/>
</dbReference>
<dbReference type="SMART" id="SM00342">
    <property type="entry name" value="HTH_ARAC"/>
    <property type="match status" value="1"/>
</dbReference>
<reference evidence="4 5" key="2">
    <citation type="submission" date="2020-04" db="EMBL/GenBank/DDBJ databases">
        <title>Complete genome sequence of Alteromonas pelagimontana 5.12T.</title>
        <authorList>
            <person name="Sinha R.K."/>
            <person name="Krishnan K.P."/>
            <person name="Kurian J.P."/>
        </authorList>
    </citation>
    <scope>NUCLEOTIDE SEQUENCE [LARGE SCALE GENOMIC DNA]</scope>
    <source>
        <strain evidence="4 5">5.12</strain>
    </source>
</reference>
<dbReference type="GO" id="GO:0003700">
    <property type="term" value="F:DNA-binding transcription factor activity"/>
    <property type="evidence" value="ECO:0007669"/>
    <property type="project" value="InterPro"/>
</dbReference>
<dbReference type="KEGG" id="apel:CA267_003640"/>
<dbReference type="InterPro" id="IPR013976">
    <property type="entry name" value="HDOD"/>
</dbReference>
<protein>
    <submittedName>
        <fullName evidence="4">Helix-turn-helix domain-containing protein</fullName>
    </submittedName>
</protein>
<keyword evidence="5" id="KW-1185">Reference proteome</keyword>
<dbReference type="EMBL" id="CP052766">
    <property type="protein sequence ID" value="QJR79941.1"/>
    <property type="molecule type" value="Genomic_DNA"/>
</dbReference>
<dbReference type="Pfam" id="PF12833">
    <property type="entry name" value="HTH_18"/>
    <property type="match status" value="1"/>
</dbReference>
<feature type="domain" description="HTH araC/xylS-type" evidence="2">
    <location>
        <begin position="221"/>
        <end position="322"/>
    </location>
</feature>
<dbReference type="PROSITE" id="PS51833">
    <property type="entry name" value="HDOD"/>
    <property type="match status" value="1"/>
</dbReference>
<dbReference type="OrthoDB" id="9770715at2"/>
<dbReference type="GO" id="GO:0005829">
    <property type="term" value="C:cytosol"/>
    <property type="evidence" value="ECO:0007669"/>
    <property type="project" value="TreeGrafter"/>
</dbReference>
<dbReference type="RefSeq" id="WP_075608744.1">
    <property type="nucleotide sequence ID" value="NZ_CP052766.1"/>
</dbReference>
<reference evidence="5" key="1">
    <citation type="submission" date="2014-12" db="EMBL/GenBank/DDBJ databases">
        <title>Complete genome sequence of a multi-drug resistant Klebsiella pneumoniae.</title>
        <authorList>
            <person name="Hua X."/>
            <person name="Chen Q."/>
            <person name="Li X."/>
            <person name="Feng Y."/>
            <person name="Ruan Z."/>
            <person name="Yu Y."/>
        </authorList>
    </citation>
    <scope>NUCLEOTIDE SEQUENCE [LARGE SCALE GENOMIC DNA]</scope>
    <source>
        <strain evidence="5">5.12</strain>
    </source>
</reference>